<proteinExistence type="predicted"/>
<gene>
    <name evidence="1" type="ORF">ACM44_13995</name>
</gene>
<dbReference type="Proteomes" id="UP000035900">
    <property type="component" value="Unassembled WGS sequence"/>
</dbReference>
<name>A0A0J7IWF3_9FLAO</name>
<keyword evidence="2" id="KW-1185">Reference proteome</keyword>
<organism evidence="1 2">
    <name type="scientific">Chryseobacterium koreense CCUG 49689</name>
    <dbReference type="NCBI Taxonomy" id="1304281"/>
    <lineage>
        <taxon>Bacteria</taxon>
        <taxon>Pseudomonadati</taxon>
        <taxon>Bacteroidota</taxon>
        <taxon>Flavobacteriia</taxon>
        <taxon>Flavobacteriales</taxon>
        <taxon>Weeksellaceae</taxon>
        <taxon>Chryseobacterium group</taxon>
        <taxon>Chryseobacterium</taxon>
    </lineage>
</organism>
<dbReference type="AlphaFoldDB" id="A0A0J7IWF3"/>
<accession>A0A0J7IWF3</accession>
<comment type="caution">
    <text evidence="1">The sequence shown here is derived from an EMBL/GenBank/DDBJ whole genome shotgun (WGS) entry which is preliminary data.</text>
</comment>
<dbReference type="EMBL" id="LFNG01000032">
    <property type="protein sequence ID" value="KMQ70124.1"/>
    <property type="molecule type" value="Genomic_DNA"/>
</dbReference>
<reference evidence="1 2" key="1">
    <citation type="journal article" date="2004" name="Int. J. Syst. Evol. Microbiol.">
        <title>Kaistella koreensis gen. nov., sp. nov., a novel member of the Chryseobacterium-Bergeyella-Riemerella branch.</title>
        <authorList>
            <person name="Kim M.K."/>
            <person name="Im W.T."/>
            <person name="Shin Y.K."/>
            <person name="Lim J.H."/>
            <person name="Kim S.H."/>
            <person name="Lee B.C."/>
            <person name="Park M.Y."/>
            <person name="Lee K.Y."/>
            <person name="Lee S.T."/>
        </authorList>
    </citation>
    <scope>NUCLEOTIDE SEQUENCE [LARGE SCALE GENOMIC DNA]</scope>
    <source>
        <strain evidence="1 2">CCUG 49689</strain>
    </source>
</reference>
<evidence type="ECO:0000313" key="1">
    <source>
        <dbReference type="EMBL" id="KMQ70124.1"/>
    </source>
</evidence>
<protein>
    <submittedName>
        <fullName evidence="1">Uncharacterized protein</fullName>
    </submittedName>
</protein>
<evidence type="ECO:0000313" key="2">
    <source>
        <dbReference type="Proteomes" id="UP000035900"/>
    </source>
</evidence>
<dbReference type="PATRIC" id="fig|1304281.5.peg.3037"/>
<sequence>MLRKIFLRGPGIYPSRYSFHFWEKKKVLIFWIGNKRLKHIWKNILTVRKMVSGFAMMRSDEGFFANLEKIGVELYGEWNKIYPDRKRAKDYLINHNNAHRRKRKQVIDLKKRPTTDEKCNYL</sequence>